<evidence type="ECO:0000256" key="1">
    <source>
        <dbReference type="ARBA" id="ARBA00010062"/>
    </source>
</evidence>
<sequence length="393" mass="41983">MAPARRHFLFVVLGALWIAAQPVMAAAETLKVGLVLPLSGQLAEVGRQIDNAMRLYLEQNGDTVEGTRIEVMVRDDEGNPDQTRVAVKSLIEEDKVNVLAGFGTSPAAAVAAPFATDAQIPAVVMGAQTSLVTTRSPYIVRSGATLAQSAATLGTWAAKHGIRNVMALISDFAPGSDALHEFSKAFIAQGGEIADEFKISLEEPAFGPALAQIAQAKPEALFVYVAPWQVHEVLDAIAAQKLREAGVKVIATGDLTDDATLAALGPSALGIITAHFYSAAHPSRVNRSFVEAYRAAYDETPGAMAVSGYDGMRIICEALRAREGDTGGEALLKAMKGLSLKSPRGRVVIDEKSREPVQNIYLRKVERRGEEIVNAEFETIEAVRDPNNSRAEH</sequence>
<evidence type="ECO:0000259" key="5">
    <source>
        <dbReference type="Pfam" id="PF13458"/>
    </source>
</evidence>
<dbReference type="InterPro" id="IPR028082">
    <property type="entry name" value="Peripla_BP_I"/>
</dbReference>
<dbReference type="KEGG" id="oca:OCAR_5316"/>
<dbReference type="InterPro" id="IPR028081">
    <property type="entry name" value="Leu-bd"/>
</dbReference>
<dbReference type="RefSeq" id="WP_012562477.1">
    <property type="nucleotide sequence ID" value="NC_011386.1"/>
</dbReference>
<reference evidence="6 7" key="1">
    <citation type="journal article" date="2011" name="J. Bacteriol.">
        <title>Complete genome sequences of the chemolithoautotrophic Oligotropha carboxidovorans strains OM4 and OM5.</title>
        <authorList>
            <person name="Volland S."/>
            <person name="Rachinger M."/>
            <person name="Strittmatter A."/>
            <person name="Daniel R."/>
            <person name="Gottschalk G."/>
            <person name="Meyer O."/>
        </authorList>
    </citation>
    <scope>NUCLEOTIDE SEQUENCE [LARGE SCALE GENOMIC DNA]</scope>
    <source>
        <strain evidence="7">ATCC 49405 / DSM 1227 / KCTC 32145 / OM5</strain>
    </source>
</reference>
<dbReference type="HOGENOM" id="CLU_027128_6_0_5"/>
<proteinExistence type="inferred from homology"/>
<dbReference type="PANTHER" id="PTHR30483">
    <property type="entry name" value="LEUCINE-SPECIFIC-BINDING PROTEIN"/>
    <property type="match status" value="1"/>
</dbReference>
<feature type="chain" id="PRO_5002846937" evidence="4">
    <location>
        <begin position="26"/>
        <end position="393"/>
    </location>
</feature>
<feature type="signal peptide" evidence="4">
    <location>
        <begin position="1"/>
        <end position="25"/>
    </location>
</feature>
<dbReference type="Gene3D" id="3.40.50.2300">
    <property type="match status" value="2"/>
</dbReference>
<dbReference type="SUPFAM" id="SSF53822">
    <property type="entry name" value="Periplasmic binding protein-like I"/>
    <property type="match status" value="1"/>
</dbReference>
<keyword evidence="3" id="KW-0029">Amino-acid transport</keyword>
<organism evidence="6 7">
    <name type="scientific">Afipia carboxidovorans (strain ATCC 49405 / DSM 1227 / KCTC 32145 / OM5)</name>
    <name type="common">Oligotropha carboxidovorans</name>
    <dbReference type="NCBI Taxonomy" id="504832"/>
    <lineage>
        <taxon>Bacteria</taxon>
        <taxon>Pseudomonadati</taxon>
        <taxon>Pseudomonadota</taxon>
        <taxon>Alphaproteobacteria</taxon>
        <taxon>Hyphomicrobiales</taxon>
        <taxon>Nitrobacteraceae</taxon>
        <taxon>Afipia</taxon>
    </lineage>
</organism>
<protein>
    <submittedName>
        <fullName evidence="6">Putative Leu/Ile/Val-binding protein</fullName>
    </submittedName>
</protein>
<dbReference type="EMBL" id="CP002826">
    <property type="protein sequence ID" value="AEI07353.1"/>
    <property type="molecule type" value="Genomic_DNA"/>
</dbReference>
<evidence type="ECO:0000256" key="3">
    <source>
        <dbReference type="ARBA" id="ARBA00022970"/>
    </source>
</evidence>
<dbReference type="STRING" id="504832.OCA5_c26580"/>
<dbReference type="Proteomes" id="UP000007730">
    <property type="component" value="Chromosome"/>
</dbReference>
<evidence type="ECO:0000256" key="4">
    <source>
        <dbReference type="SAM" id="SignalP"/>
    </source>
</evidence>
<comment type="similarity">
    <text evidence="1">Belongs to the leucine-binding protein family.</text>
</comment>
<dbReference type="InterPro" id="IPR051010">
    <property type="entry name" value="BCAA_transport"/>
</dbReference>
<evidence type="ECO:0000313" key="6">
    <source>
        <dbReference type="EMBL" id="AEI07353.1"/>
    </source>
</evidence>
<dbReference type="OrthoDB" id="6083760at2"/>
<evidence type="ECO:0000313" key="7">
    <source>
        <dbReference type="Proteomes" id="UP000007730"/>
    </source>
</evidence>
<keyword evidence="2 4" id="KW-0732">Signal</keyword>
<gene>
    <name evidence="6" type="ordered locus">OCA5_c26580</name>
</gene>
<keyword evidence="3" id="KW-0813">Transport</keyword>
<name>B6JBA7_AFIC5</name>
<dbReference type="KEGG" id="ocg:OCA5_c26580"/>
<dbReference type="GO" id="GO:0006865">
    <property type="term" value="P:amino acid transport"/>
    <property type="evidence" value="ECO:0007669"/>
    <property type="project" value="UniProtKB-KW"/>
</dbReference>
<accession>B6JBA7</accession>
<dbReference type="Pfam" id="PF13458">
    <property type="entry name" value="Peripla_BP_6"/>
    <property type="match status" value="1"/>
</dbReference>
<dbReference type="PANTHER" id="PTHR30483:SF6">
    <property type="entry name" value="PERIPLASMIC BINDING PROTEIN OF ABC TRANSPORTER FOR NATURAL AMINO ACIDS"/>
    <property type="match status" value="1"/>
</dbReference>
<evidence type="ECO:0000256" key="2">
    <source>
        <dbReference type="ARBA" id="ARBA00022729"/>
    </source>
</evidence>
<keyword evidence="7" id="KW-1185">Reference proteome</keyword>
<dbReference type="eggNOG" id="COG0683">
    <property type="taxonomic scope" value="Bacteria"/>
</dbReference>
<dbReference type="AlphaFoldDB" id="B6JBA7"/>
<feature type="domain" description="Leucine-binding protein" evidence="5">
    <location>
        <begin position="29"/>
        <end position="369"/>
    </location>
</feature>